<dbReference type="GO" id="GO:0003700">
    <property type="term" value="F:DNA-binding transcription factor activity"/>
    <property type="evidence" value="ECO:0007669"/>
    <property type="project" value="InterPro"/>
</dbReference>
<sequence length="214" mass="23202">MRIGELARHTGVPAPTIKYYTREGLLPPGERTSPNQVRYAGSHVRRLKLIRAMLEVGGMSVATVRDVLAQVDAPGRTVHGMLGVAQSAVSRSATERGTEEERRQAEREAAELVRRHGWDVKPENPGWPALVQIIVTYRDLDRGDLLALLDEYAAAAGRLAQVELATVADVPTVDGMVEGVVLGTVLGDAAMSAMRRIAQESASSRFARPRTQSV</sequence>
<protein>
    <recommendedName>
        <fullName evidence="2">HTH merR-type domain-containing protein</fullName>
    </recommendedName>
</protein>
<proteinExistence type="predicted"/>
<keyword evidence="1" id="KW-0238">DNA-binding</keyword>
<dbReference type="PANTHER" id="PTHR30204">
    <property type="entry name" value="REDOX-CYCLING DRUG-SENSING TRANSCRIPTIONAL ACTIVATOR SOXR"/>
    <property type="match status" value="1"/>
</dbReference>
<dbReference type="Pfam" id="PF13411">
    <property type="entry name" value="MerR_1"/>
    <property type="match status" value="1"/>
</dbReference>
<feature type="domain" description="HTH merR-type" evidence="2">
    <location>
        <begin position="1"/>
        <end position="70"/>
    </location>
</feature>
<organism evidence="3 4">
    <name type="scientific">Streptomyces uncialis</name>
    <dbReference type="NCBI Taxonomy" id="1048205"/>
    <lineage>
        <taxon>Bacteria</taxon>
        <taxon>Bacillati</taxon>
        <taxon>Actinomycetota</taxon>
        <taxon>Actinomycetes</taxon>
        <taxon>Kitasatosporales</taxon>
        <taxon>Streptomycetaceae</taxon>
        <taxon>Streptomyces</taxon>
    </lineage>
</organism>
<dbReference type="InterPro" id="IPR047057">
    <property type="entry name" value="MerR_fam"/>
</dbReference>
<dbReference type="CDD" id="cd04780">
    <property type="entry name" value="HTH_MerR-like_sg5"/>
    <property type="match status" value="1"/>
</dbReference>
<dbReference type="InterPro" id="IPR000551">
    <property type="entry name" value="MerR-type_HTH_dom"/>
</dbReference>
<evidence type="ECO:0000256" key="1">
    <source>
        <dbReference type="ARBA" id="ARBA00023125"/>
    </source>
</evidence>
<dbReference type="STRING" id="1048205.AB852_29895"/>
<dbReference type="Proteomes" id="UP000186455">
    <property type="component" value="Unassembled WGS sequence"/>
</dbReference>
<reference evidence="3 4" key="1">
    <citation type="submission" date="2015-06" db="EMBL/GenBank/DDBJ databases">
        <title>Cloning and characterization of the uncialamcin biosynthetic gene cluster.</title>
        <authorList>
            <person name="Yan X."/>
            <person name="Huang T."/>
            <person name="Ge H."/>
            <person name="Shen B."/>
        </authorList>
    </citation>
    <scope>NUCLEOTIDE SEQUENCE [LARGE SCALE GENOMIC DNA]</scope>
    <source>
        <strain evidence="3 4">DCA2648</strain>
    </source>
</reference>
<comment type="caution">
    <text evidence="3">The sequence shown here is derived from an EMBL/GenBank/DDBJ whole genome shotgun (WGS) entry which is preliminary data.</text>
</comment>
<dbReference type="SMART" id="SM00422">
    <property type="entry name" value="HTH_MERR"/>
    <property type="match status" value="1"/>
</dbReference>
<dbReference type="Gene3D" id="1.10.1660.10">
    <property type="match status" value="1"/>
</dbReference>
<dbReference type="EMBL" id="LFBV01000010">
    <property type="protein sequence ID" value="OKH90792.1"/>
    <property type="molecule type" value="Genomic_DNA"/>
</dbReference>
<evidence type="ECO:0000313" key="3">
    <source>
        <dbReference type="EMBL" id="OKH90792.1"/>
    </source>
</evidence>
<dbReference type="PROSITE" id="PS50937">
    <property type="entry name" value="HTH_MERR_2"/>
    <property type="match status" value="1"/>
</dbReference>
<keyword evidence="4" id="KW-1185">Reference proteome</keyword>
<name>A0A1Q4UYV0_9ACTN</name>
<accession>A0A1Q4UYV0</accession>
<dbReference type="SUPFAM" id="SSF46955">
    <property type="entry name" value="Putative DNA-binding domain"/>
    <property type="match status" value="1"/>
</dbReference>
<gene>
    <name evidence="3" type="ORF">AB852_29895</name>
</gene>
<dbReference type="PANTHER" id="PTHR30204:SF98">
    <property type="entry name" value="HTH-TYPE TRANSCRIPTIONAL REGULATOR ADHR"/>
    <property type="match status" value="1"/>
</dbReference>
<evidence type="ECO:0000259" key="2">
    <source>
        <dbReference type="PROSITE" id="PS50937"/>
    </source>
</evidence>
<dbReference type="RefSeq" id="WP_073793451.1">
    <property type="nucleotide sequence ID" value="NZ_CP108638.1"/>
</dbReference>
<dbReference type="PRINTS" id="PR00040">
    <property type="entry name" value="HTHMERR"/>
</dbReference>
<dbReference type="InterPro" id="IPR009061">
    <property type="entry name" value="DNA-bd_dom_put_sf"/>
</dbReference>
<dbReference type="AlphaFoldDB" id="A0A1Q4UYV0"/>
<evidence type="ECO:0000313" key="4">
    <source>
        <dbReference type="Proteomes" id="UP000186455"/>
    </source>
</evidence>
<dbReference type="GO" id="GO:0003677">
    <property type="term" value="F:DNA binding"/>
    <property type="evidence" value="ECO:0007669"/>
    <property type="project" value="UniProtKB-KW"/>
</dbReference>